<dbReference type="PANTHER" id="PTHR45713:SF6">
    <property type="entry name" value="F5_8 TYPE C DOMAIN-CONTAINING PROTEIN"/>
    <property type="match status" value="1"/>
</dbReference>
<feature type="compositionally biased region" description="Polar residues" evidence="1">
    <location>
        <begin position="742"/>
        <end position="752"/>
    </location>
</feature>
<dbReference type="SMART" id="SM00060">
    <property type="entry name" value="FN3"/>
    <property type="match status" value="3"/>
</dbReference>
<dbReference type="InterPro" id="IPR036116">
    <property type="entry name" value="FN3_sf"/>
</dbReference>
<dbReference type="EMBL" id="LYPB01000077">
    <property type="protein sequence ID" value="OAS16085.1"/>
    <property type="molecule type" value="Genomic_DNA"/>
</dbReference>
<dbReference type="SUPFAM" id="SSF49785">
    <property type="entry name" value="Galactose-binding domain-like"/>
    <property type="match status" value="3"/>
</dbReference>
<dbReference type="Proteomes" id="UP000078454">
    <property type="component" value="Unassembled WGS sequence"/>
</dbReference>
<feature type="domain" description="Fibronectin type-III" evidence="3">
    <location>
        <begin position="665"/>
        <end position="750"/>
    </location>
</feature>
<accession>A0A198A4L7</accession>
<dbReference type="Pfam" id="PF00754">
    <property type="entry name" value="F5_F8_type_C"/>
    <property type="match status" value="3"/>
</dbReference>
<dbReference type="InterPro" id="IPR000421">
    <property type="entry name" value="FA58C"/>
</dbReference>
<organism evidence="4 5">
    <name type="scientific">Paenibacillus oryzisoli</name>
    <dbReference type="NCBI Taxonomy" id="1850517"/>
    <lineage>
        <taxon>Bacteria</taxon>
        <taxon>Bacillati</taxon>
        <taxon>Bacillota</taxon>
        <taxon>Bacilli</taxon>
        <taxon>Bacillales</taxon>
        <taxon>Paenibacillaceae</taxon>
        <taxon>Paenibacillus</taxon>
    </lineage>
</organism>
<proteinExistence type="predicted"/>
<evidence type="ECO:0000259" key="2">
    <source>
        <dbReference type="PROSITE" id="PS50022"/>
    </source>
</evidence>
<feature type="domain" description="Fibronectin type-III" evidence="3">
    <location>
        <begin position="439"/>
        <end position="524"/>
    </location>
</feature>
<feature type="domain" description="F5/8 type C" evidence="2">
    <location>
        <begin position="966"/>
        <end position="1107"/>
    </location>
</feature>
<dbReference type="InterPro" id="IPR008979">
    <property type="entry name" value="Galactose-bd-like_sf"/>
</dbReference>
<dbReference type="STRING" id="1850517.A8708_05790"/>
<evidence type="ECO:0000256" key="1">
    <source>
        <dbReference type="SAM" id="MobiDB-lite"/>
    </source>
</evidence>
<dbReference type="RefSeq" id="WP_068667699.1">
    <property type="nucleotide sequence ID" value="NZ_LYPB01000077.1"/>
</dbReference>
<sequence length="1107" mass="117541">MSASIISYNKKKPYGFTFSQKQLILFGLMFAFLIGMFQGNHASAAGPMVVDSFDGPITQNEINSFKSYIQTVEPVVWPNTGSMQSEYAQGKSGENIKAMGLMYELTYDTEILDRMIYFCDVLLSQRNDILPAPYGQRTVWTNTIAPVWPGNNAGTASADSANGDSIGHLAYCGRLILQTPGIANTMVPIGDAYGHGATYLQRANTFITEADYVVSQFLFPKLLDLSRGNKLYFQTQSPYMPGGVFPWNQQMMITYGLQNLAAAHAIKGDNPSLVSQYDGIVQTNLNWFFSDNSAKQTYTDSKGNTAYNWGYNPTLLGGEDSNHGALDISGFYRAFLIGRYGITASMMTPFANMYADVMMRGPGDYAGRVDGTDGTGHGAPTTYPRSGNLQLAALRPDVYYTLANATMPNMTSTTMASFARLMYVKNQRYTGSDTQAPTTPTNLTATALSSSQINLSWTASTDNVAVTGYNVYRGATLVGTSTTTSFTETGLSASTAYSYTVKAKDAAANLSGASNTASATTLVSSGNLALGKTYSASTTWSTSYLGDKAFDGDAATRWSASSGSFNNQWISVDFGASTSYNQIVIKEISFPRVTAYKLQSSTDGTTYTDIAGTTGTTIGSNKTISFSNVSSRYVRLYITSASNIPNIEEMEVYGTSGTDTIAPSAPSNLIANAASSSQINLSWSASTDNVGVTGYNVYRGTTLVGTSTTTSYNDTGLSASTAYSYTVKAKDAAANVSGASNTASATTQAPSDTQAPTTPTGLTATAASNSQINLSWTASTDNVGVTEYNVYRDGTLVGSSTSPSYSDTGLTASTAYSYTVRAEDAAANLSAASNTANATTQSGGGNLALGRTYNASTIWSATYPAANAFDGSSATRWSASSGSLNNQWVSVDLGAATSFNQVVIKEITFQRVTAFKLQSSSDGTTYTDIAGTSGTTIGASKTINFTGVNARYLRLYVTTASAVPTIDEIEVYNNIGNLALGKTYNASTIWNASYSAANAFDGDTTNASRWSASSGSLNNQWISVDLGAATTYNQVVIKEVTFQRVTSYKLQSSSDGTTFTDIAGTSGTAIGTNKTINFPSISSRYMRLYINTASDTPTINEMEMYNQ</sequence>
<dbReference type="InterPro" id="IPR051941">
    <property type="entry name" value="BG_Antigen-Binding_Lectin"/>
</dbReference>
<name>A0A198A4L7_9BACL</name>
<gene>
    <name evidence="4" type="ORF">A8708_05790</name>
</gene>
<evidence type="ECO:0000259" key="3">
    <source>
        <dbReference type="PROSITE" id="PS50853"/>
    </source>
</evidence>
<feature type="region of interest" description="Disordered" evidence="1">
    <location>
        <begin position="742"/>
        <end position="761"/>
    </location>
</feature>
<evidence type="ECO:0000313" key="4">
    <source>
        <dbReference type="EMBL" id="OAS16085.1"/>
    </source>
</evidence>
<dbReference type="InterPro" id="IPR003961">
    <property type="entry name" value="FN3_dom"/>
</dbReference>
<dbReference type="SUPFAM" id="SSF49265">
    <property type="entry name" value="Fibronectin type III"/>
    <property type="match status" value="2"/>
</dbReference>
<dbReference type="Gene3D" id="2.60.120.260">
    <property type="entry name" value="Galactose-binding domain-like"/>
    <property type="match status" value="3"/>
</dbReference>
<keyword evidence="5" id="KW-1185">Reference proteome</keyword>
<reference evidence="4 5" key="1">
    <citation type="submission" date="2016-05" db="EMBL/GenBank/DDBJ databases">
        <title>Paenibacillus sp. 1ZS3-15 nov., isolated from the rhizosphere soil.</title>
        <authorList>
            <person name="Zhang X.X."/>
            <person name="Zhang J."/>
        </authorList>
    </citation>
    <scope>NUCLEOTIDE SEQUENCE [LARGE SCALE GENOMIC DNA]</scope>
    <source>
        <strain evidence="4 5">1ZS3-15</strain>
    </source>
</reference>
<feature type="domain" description="F5/8 type C" evidence="2">
    <location>
        <begin position="516"/>
        <end position="655"/>
    </location>
</feature>
<feature type="domain" description="F5/8 type C" evidence="2">
    <location>
        <begin position="835"/>
        <end position="959"/>
    </location>
</feature>
<dbReference type="PROSITE" id="PS50853">
    <property type="entry name" value="FN3"/>
    <property type="match status" value="3"/>
</dbReference>
<comment type="caution">
    <text evidence="4">The sequence shown here is derived from an EMBL/GenBank/DDBJ whole genome shotgun (WGS) entry which is preliminary data.</text>
</comment>
<dbReference type="AlphaFoldDB" id="A0A198A4L7"/>
<protein>
    <submittedName>
        <fullName evidence="4">Uncharacterized protein</fullName>
    </submittedName>
</protein>
<dbReference type="PANTHER" id="PTHR45713">
    <property type="entry name" value="FTP DOMAIN-CONTAINING PROTEIN"/>
    <property type="match status" value="1"/>
</dbReference>
<dbReference type="PROSITE" id="PS50022">
    <property type="entry name" value="FA58C_3"/>
    <property type="match status" value="3"/>
</dbReference>
<dbReference type="InterPro" id="IPR013783">
    <property type="entry name" value="Ig-like_fold"/>
</dbReference>
<dbReference type="Gene3D" id="2.60.40.10">
    <property type="entry name" value="Immunoglobulins"/>
    <property type="match status" value="3"/>
</dbReference>
<dbReference type="Pfam" id="PF00041">
    <property type="entry name" value="fn3"/>
    <property type="match status" value="3"/>
</dbReference>
<dbReference type="CDD" id="cd00063">
    <property type="entry name" value="FN3"/>
    <property type="match status" value="3"/>
</dbReference>
<feature type="domain" description="Fibronectin type-III" evidence="3">
    <location>
        <begin position="758"/>
        <end position="843"/>
    </location>
</feature>
<evidence type="ECO:0000313" key="5">
    <source>
        <dbReference type="Proteomes" id="UP000078454"/>
    </source>
</evidence>